<name>A0AAF3EZG1_9BILA</name>
<proteinExistence type="predicted"/>
<dbReference type="WBParaSite" id="MBELARI_LOCUS19503">
    <property type="protein sequence ID" value="MBELARI_LOCUS19503"/>
    <property type="gene ID" value="MBELARI_LOCUS19503"/>
</dbReference>
<evidence type="ECO:0000313" key="2">
    <source>
        <dbReference type="Proteomes" id="UP000887575"/>
    </source>
</evidence>
<feature type="compositionally biased region" description="Basic and acidic residues" evidence="1">
    <location>
        <begin position="333"/>
        <end position="347"/>
    </location>
</feature>
<dbReference type="Proteomes" id="UP000887575">
    <property type="component" value="Unassembled WGS sequence"/>
</dbReference>
<dbReference type="InterPro" id="IPR006627">
    <property type="entry name" value="TDU_repeat"/>
</dbReference>
<protein>
    <submittedName>
        <fullName evidence="3">Uncharacterized protein</fullName>
    </submittedName>
</protein>
<sequence length="372" mass="41566">MDHRHLLINLWRNGHHLPNHNHTYSSEASAETSIDSGAFSMGASQATFDTIDVSQRSFIDSLQIPKVLRQRKDHKYSSQLFTNHLFEILISFPVLISLIDSLNINSILAEMLLNFLTVIDESLGEMSLLPTATPTTALTTSTVPNHFPASFSTSISSGLLNSPTAALPMNHTSYLSIPHPYAHLPHFPTNAPLWKLHNEKTLQVDMDVASITETTREVRISEEENDDEEDDDKPLDLSMRHPSPSPSTSSHNLCVSPAIHSPSPSISNDNERPSVIVEMSGFPSVRRSASSVGVSTSSSSVQEHFRRSLSGKWPRRQKTDEKSRASPFPRRASLREHKIIEHSNPSIEEHFRKALPAEAFIKWKQRQSDTDS</sequence>
<feature type="compositionally biased region" description="Acidic residues" evidence="1">
    <location>
        <begin position="223"/>
        <end position="233"/>
    </location>
</feature>
<feature type="compositionally biased region" description="Low complexity" evidence="1">
    <location>
        <begin position="246"/>
        <end position="267"/>
    </location>
</feature>
<organism evidence="2 3">
    <name type="scientific">Mesorhabditis belari</name>
    <dbReference type="NCBI Taxonomy" id="2138241"/>
    <lineage>
        <taxon>Eukaryota</taxon>
        <taxon>Metazoa</taxon>
        <taxon>Ecdysozoa</taxon>
        <taxon>Nematoda</taxon>
        <taxon>Chromadorea</taxon>
        <taxon>Rhabditida</taxon>
        <taxon>Rhabditina</taxon>
        <taxon>Rhabditomorpha</taxon>
        <taxon>Rhabditoidea</taxon>
        <taxon>Rhabditidae</taxon>
        <taxon>Mesorhabditinae</taxon>
        <taxon>Mesorhabditis</taxon>
    </lineage>
</organism>
<feature type="compositionally biased region" description="Basic residues" evidence="1">
    <location>
        <begin position="307"/>
        <end position="316"/>
    </location>
</feature>
<accession>A0AAF3EZG1</accession>
<keyword evidence="2" id="KW-1185">Reference proteome</keyword>
<feature type="region of interest" description="Disordered" evidence="1">
    <location>
        <begin position="213"/>
        <end position="271"/>
    </location>
</feature>
<feature type="region of interest" description="Disordered" evidence="1">
    <location>
        <begin position="293"/>
        <end position="347"/>
    </location>
</feature>
<reference evidence="3" key="1">
    <citation type="submission" date="2024-02" db="UniProtKB">
        <authorList>
            <consortium name="WormBaseParasite"/>
        </authorList>
    </citation>
    <scope>IDENTIFICATION</scope>
</reference>
<dbReference type="SMART" id="SM00711">
    <property type="entry name" value="TDU"/>
    <property type="match status" value="2"/>
</dbReference>
<dbReference type="AlphaFoldDB" id="A0AAF3EZG1"/>
<evidence type="ECO:0000313" key="3">
    <source>
        <dbReference type="WBParaSite" id="MBELARI_LOCUS19503"/>
    </source>
</evidence>
<evidence type="ECO:0000256" key="1">
    <source>
        <dbReference type="SAM" id="MobiDB-lite"/>
    </source>
</evidence>